<dbReference type="AlphaFoldDB" id="A0A1H3BPC9"/>
<sequence>MNFEQWGELPGLGFRFARRALLVGTSALLAACASSGEHVTGVMQITLKPGETGTCQSSPCQVSLVMPPGTGTYEVTGNEVKIGDFPAGQTVSLGSLFGSNAIKIVGAGVPPAYVYIPRDL</sequence>
<accession>A0A1H3BPC9</accession>
<proteinExistence type="predicted"/>
<protein>
    <submittedName>
        <fullName evidence="1">Uncharacterized protein</fullName>
    </submittedName>
</protein>
<keyword evidence="2" id="KW-1185">Reference proteome</keyword>
<dbReference type="Proteomes" id="UP000198816">
    <property type="component" value="Unassembled WGS sequence"/>
</dbReference>
<dbReference type="STRING" id="1058.SAMN05421783_1266"/>
<organism evidence="1 2">
    <name type="scientific">Thiocapsa roseopersicina</name>
    <dbReference type="NCBI Taxonomy" id="1058"/>
    <lineage>
        <taxon>Bacteria</taxon>
        <taxon>Pseudomonadati</taxon>
        <taxon>Pseudomonadota</taxon>
        <taxon>Gammaproteobacteria</taxon>
        <taxon>Chromatiales</taxon>
        <taxon>Chromatiaceae</taxon>
        <taxon>Thiocapsa</taxon>
    </lineage>
</organism>
<evidence type="ECO:0000313" key="2">
    <source>
        <dbReference type="Proteomes" id="UP000198816"/>
    </source>
</evidence>
<evidence type="ECO:0000313" key="1">
    <source>
        <dbReference type="EMBL" id="SDX43571.1"/>
    </source>
</evidence>
<dbReference type="RefSeq" id="WP_245731970.1">
    <property type="nucleotide sequence ID" value="NZ_FNNZ01000026.1"/>
</dbReference>
<dbReference type="EMBL" id="FNNZ01000026">
    <property type="protein sequence ID" value="SDX43571.1"/>
    <property type="molecule type" value="Genomic_DNA"/>
</dbReference>
<name>A0A1H3BPC9_THIRO</name>
<reference evidence="2" key="1">
    <citation type="submission" date="2016-10" db="EMBL/GenBank/DDBJ databases">
        <authorList>
            <person name="Varghese N."/>
            <person name="Submissions S."/>
        </authorList>
    </citation>
    <scope>NUCLEOTIDE SEQUENCE [LARGE SCALE GENOMIC DNA]</scope>
    <source>
        <strain evidence="2">DSM 217</strain>
    </source>
</reference>
<gene>
    <name evidence="1" type="ORF">SAMN05421783_1266</name>
</gene>